<evidence type="ECO:0000313" key="3">
    <source>
        <dbReference type="Proteomes" id="UP000232875"/>
    </source>
</evidence>
<sequence>MDGKPVPPISIHASPSRSLRKFQAVRSPVIGTDIPVELIVTTPPWLHKTHRTEGASRTEIYALVNDRYPGAPGTALAKAEQEKTQSEVAKRRSELRKNTAKAELDRLGVNSVGKKRKSFSPHSSDSTSTYGSDSEQGSRNMTRLKRVRRPTSRQSTPHYLTDNSNDTMSRVLAQHTQNTPAHPSPLAQNAKLLTEDISS</sequence>
<gene>
    <name evidence="2" type="ORF">MVES_000476</name>
</gene>
<dbReference type="Proteomes" id="UP000232875">
    <property type="component" value="Unassembled WGS sequence"/>
</dbReference>
<protein>
    <submittedName>
        <fullName evidence="2">Uncharacterized protein</fullName>
    </submittedName>
</protein>
<dbReference type="OrthoDB" id="3366673at2759"/>
<dbReference type="EMBL" id="KZ454987">
    <property type="protein sequence ID" value="PKI85620.1"/>
    <property type="molecule type" value="Genomic_DNA"/>
</dbReference>
<feature type="compositionally biased region" description="Polar residues" evidence="1">
    <location>
        <begin position="152"/>
        <end position="181"/>
    </location>
</feature>
<keyword evidence="3" id="KW-1185">Reference proteome</keyword>
<name>A0A2N1JGF1_9BASI</name>
<accession>A0A2N1JGF1</accession>
<evidence type="ECO:0000313" key="2">
    <source>
        <dbReference type="EMBL" id="PKI85620.1"/>
    </source>
</evidence>
<proteinExistence type="predicted"/>
<dbReference type="AlphaFoldDB" id="A0A2N1JGF1"/>
<reference evidence="2 3" key="1">
    <citation type="submission" date="2017-10" db="EMBL/GenBank/DDBJ databases">
        <title>A novel species of cold-tolerant Malassezia isolated from bats.</title>
        <authorList>
            <person name="Lorch J.M."/>
            <person name="Palmer J.M."/>
            <person name="Vanderwolf K.J."/>
            <person name="Schmidt K.Z."/>
            <person name="Verant M.L."/>
            <person name="Weller T.J."/>
            <person name="Blehert D.S."/>
        </authorList>
    </citation>
    <scope>NUCLEOTIDE SEQUENCE [LARGE SCALE GENOMIC DNA]</scope>
    <source>
        <strain evidence="2 3">NWHC:44797-103</strain>
    </source>
</reference>
<feature type="region of interest" description="Disordered" evidence="1">
    <location>
        <begin position="77"/>
        <end position="199"/>
    </location>
</feature>
<feature type="compositionally biased region" description="Basic residues" evidence="1">
    <location>
        <begin position="142"/>
        <end position="151"/>
    </location>
</feature>
<feature type="region of interest" description="Disordered" evidence="1">
    <location>
        <begin position="1"/>
        <end position="20"/>
    </location>
</feature>
<evidence type="ECO:0000256" key="1">
    <source>
        <dbReference type="SAM" id="MobiDB-lite"/>
    </source>
</evidence>
<organism evidence="2 3">
    <name type="scientific">Malassezia vespertilionis</name>
    <dbReference type="NCBI Taxonomy" id="2020962"/>
    <lineage>
        <taxon>Eukaryota</taxon>
        <taxon>Fungi</taxon>
        <taxon>Dikarya</taxon>
        <taxon>Basidiomycota</taxon>
        <taxon>Ustilaginomycotina</taxon>
        <taxon>Malasseziomycetes</taxon>
        <taxon>Malasseziales</taxon>
        <taxon>Malasseziaceae</taxon>
        <taxon>Malassezia</taxon>
    </lineage>
</organism>
<feature type="compositionally biased region" description="Low complexity" evidence="1">
    <location>
        <begin position="120"/>
        <end position="134"/>
    </location>
</feature>
<feature type="compositionally biased region" description="Basic and acidic residues" evidence="1">
    <location>
        <begin position="79"/>
        <end position="106"/>
    </location>
</feature>